<gene>
    <name evidence="6" type="ORF">H696_00733</name>
</gene>
<evidence type="ECO:0000256" key="3">
    <source>
        <dbReference type="ARBA" id="ARBA00022801"/>
    </source>
</evidence>
<evidence type="ECO:0000256" key="4">
    <source>
        <dbReference type="ARBA" id="ARBA00023145"/>
    </source>
</evidence>
<dbReference type="MEROPS" id="S45.002"/>
<dbReference type="RefSeq" id="XP_009492891.1">
    <property type="nucleotide sequence ID" value="XM_009494616.1"/>
</dbReference>
<evidence type="ECO:0000313" key="7">
    <source>
        <dbReference type="Proteomes" id="UP000030693"/>
    </source>
</evidence>
<dbReference type="GO" id="GO:0016811">
    <property type="term" value="F:hydrolase activity, acting on carbon-nitrogen (but not peptide) bonds, in linear amides"/>
    <property type="evidence" value="ECO:0007669"/>
    <property type="project" value="InterPro"/>
</dbReference>
<dbReference type="PANTHER" id="PTHR34218:SF3">
    <property type="entry name" value="ACYL-HOMOSERINE LACTONE ACYLASE PVDQ"/>
    <property type="match status" value="1"/>
</dbReference>
<dbReference type="Gene3D" id="1.10.439.10">
    <property type="entry name" value="Penicillin Amidohydrolase, domain 1"/>
    <property type="match status" value="1"/>
</dbReference>
<dbReference type="OrthoDB" id="330152at2759"/>
<evidence type="ECO:0000313" key="6">
    <source>
        <dbReference type="EMBL" id="KCV73190.1"/>
    </source>
</evidence>
<sequence length="801" mass="90621">MAPALPPRAAPRASGLSLLLVLLLALLGVFCRPAAGLTNRTRPLDQIDAEIIWDSWGVPHIFANSTKDLSFAYGYAQARDHGQEVIRFIATARGRASEYWGAEWIESDALVWANDIPNVAEDLFAKQHPETVQQLEYFAAGFNHYFGQFPDDLLTAPFNTTLVMPVSALDIMKSTVRIHYFYAYWSGNEKAQWWSPSADGASEEPDYFRMANETPTRHYSAYVDYLHDIRQIPEEHWEHFGSNAWAMNGPKVAPDVITLLNQNPHLPFVSIFRWYEAHFVIESENVNLYGAGILSWPNLQIAFNDYVGWTHTVNIITPWTVYEVELSHDNSTYLFDGVEMQMQVEEFPFKVLLDDGSYEAHTVVVEKTIHGHVVNRKHNKVAVLRRAGADRAGYIKQWWDMGRARSMAQFRAAIDQLQLASLTVVAASADGSILNQFNGFVPVRSFGDYNYWNMAVPGNTSRTFWTELHPLSELPHIQDPASGWVHNANESPWTATFPLFLPTLDPANFPAYVSMKPYMSFRPQVSVRLLHMEDRFDFDTMVRHKHSTLKEAALHYLDELLEAIGQELANRGSQADPRLAEIHAIWTSWDRTYDAVSPGSFLFEMYLRKQRGVYFLVPWLAEDPLNTPHTLSDLTAAVESVLRAADAVAAAGHPLDASWGDMHKFYAYQHTAPPEDEDQRLVLPAHGTFDTFRSLWWKEADIGPYGGDSYTGLLAYMADNREVDADGFIRSRPIAATCMPYGNATPGSRGARVYGHVNDQFQLFADKALKPALRERKEILADQEQVARFDGLWIRLPPTGA</sequence>
<keyword evidence="2 5" id="KW-0732">Signal</keyword>
<dbReference type="GeneID" id="20525458"/>
<protein>
    <recommendedName>
        <fullName evidence="8">Penicillin amidase</fullName>
    </recommendedName>
</protein>
<dbReference type="InterPro" id="IPR023343">
    <property type="entry name" value="Penicillin_amidase_dom1"/>
</dbReference>
<dbReference type="InterPro" id="IPR002692">
    <property type="entry name" value="S45"/>
</dbReference>
<name>A0A058ZFM3_FONAL</name>
<evidence type="ECO:0008006" key="8">
    <source>
        <dbReference type="Google" id="ProtNLM"/>
    </source>
</evidence>
<feature type="chain" id="PRO_5001572077" description="Penicillin amidase" evidence="5">
    <location>
        <begin position="37"/>
        <end position="801"/>
    </location>
</feature>
<dbReference type="Gene3D" id="3.60.20.10">
    <property type="entry name" value="Glutamine Phosphoribosylpyrophosphate, subunit 1, domain 1"/>
    <property type="match status" value="1"/>
</dbReference>
<keyword evidence="3" id="KW-0378">Hydrolase</keyword>
<dbReference type="EMBL" id="KB932201">
    <property type="protein sequence ID" value="KCV73190.1"/>
    <property type="molecule type" value="Genomic_DNA"/>
</dbReference>
<feature type="signal peptide" evidence="5">
    <location>
        <begin position="1"/>
        <end position="36"/>
    </location>
</feature>
<reference evidence="6" key="1">
    <citation type="submission" date="2013-04" db="EMBL/GenBank/DDBJ databases">
        <title>The Genome Sequence of Fonticula alba ATCC 38817.</title>
        <authorList>
            <consortium name="The Broad Institute Genomics Platform"/>
            <person name="Russ C."/>
            <person name="Cuomo C."/>
            <person name="Burger G."/>
            <person name="Gray M.W."/>
            <person name="Holland P.W.H."/>
            <person name="King N."/>
            <person name="Lang F.B.F."/>
            <person name="Roger A.J."/>
            <person name="Ruiz-Trillo I."/>
            <person name="Brown M."/>
            <person name="Walker B."/>
            <person name="Young S."/>
            <person name="Zeng Q."/>
            <person name="Gargeya S."/>
            <person name="Fitzgerald M."/>
            <person name="Haas B."/>
            <person name="Abouelleil A."/>
            <person name="Allen A.W."/>
            <person name="Alvarado L."/>
            <person name="Arachchi H.M."/>
            <person name="Berlin A.M."/>
            <person name="Chapman S.B."/>
            <person name="Gainer-Dewar J."/>
            <person name="Goldberg J."/>
            <person name="Griggs A."/>
            <person name="Gujja S."/>
            <person name="Hansen M."/>
            <person name="Howarth C."/>
            <person name="Imamovic A."/>
            <person name="Ireland A."/>
            <person name="Larimer J."/>
            <person name="McCowan C."/>
            <person name="Murphy C."/>
            <person name="Pearson M."/>
            <person name="Poon T.W."/>
            <person name="Priest M."/>
            <person name="Roberts A."/>
            <person name="Saif S."/>
            <person name="Shea T."/>
            <person name="Sisk P."/>
            <person name="Sykes S."/>
            <person name="Wortman J."/>
            <person name="Nusbaum C."/>
            <person name="Birren B."/>
        </authorList>
    </citation>
    <scope>NUCLEOTIDE SEQUENCE [LARGE SCALE GENOMIC DNA]</scope>
    <source>
        <strain evidence="6">ATCC 38817</strain>
    </source>
</reference>
<dbReference type="Gene3D" id="2.30.120.10">
    <property type="match status" value="1"/>
</dbReference>
<dbReference type="InterPro" id="IPR029055">
    <property type="entry name" value="Ntn_hydrolases_N"/>
</dbReference>
<evidence type="ECO:0000256" key="2">
    <source>
        <dbReference type="ARBA" id="ARBA00022729"/>
    </source>
</evidence>
<dbReference type="Proteomes" id="UP000030693">
    <property type="component" value="Unassembled WGS sequence"/>
</dbReference>
<evidence type="ECO:0000256" key="1">
    <source>
        <dbReference type="ARBA" id="ARBA00006586"/>
    </source>
</evidence>
<dbReference type="Pfam" id="PF01804">
    <property type="entry name" value="Penicil_amidase"/>
    <property type="match status" value="1"/>
</dbReference>
<dbReference type="AlphaFoldDB" id="A0A058ZFM3"/>
<dbReference type="GO" id="GO:0017000">
    <property type="term" value="P:antibiotic biosynthetic process"/>
    <property type="evidence" value="ECO:0007669"/>
    <property type="project" value="InterPro"/>
</dbReference>
<proteinExistence type="inferred from homology"/>
<dbReference type="InterPro" id="IPR043147">
    <property type="entry name" value="Penicillin_amidase_A-knob"/>
</dbReference>
<evidence type="ECO:0000256" key="5">
    <source>
        <dbReference type="SAM" id="SignalP"/>
    </source>
</evidence>
<dbReference type="InterPro" id="IPR043146">
    <property type="entry name" value="Penicillin_amidase_N_B-knob"/>
</dbReference>
<dbReference type="PANTHER" id="PTHR34218">
    <property type="entry name" value="PEPTIDASE S45 PENICILLIN AMIDASE"/>
    <property type="match status" value="1"/>
</dbReference>
<keyword evidence="4" id="KW-0865">Zymogen</keyword>
<dbReference type="Gene3D" id="1.10.1400.10">
    <property type="match status" value="1"/>
</dbReference>
<accession>A0A058ZFM3</accession>
<keyword evidence="7" id="KW-1185">Reference proteome</keyword>
<comment type="similarity">
    <text evidence="1">Belongs to the peptidase S45 family.</text>
</comment>
<organism evidence="6">
    <name type="scientific">Fonticula alba</name>
    <name type="common">Slime mold</name>
    <dbReference type="NCBI Taxonomy" id="691883"/>
    <lineage>
        <taxon>Eukaryota</taxon>
        <taxon>Rotosphaerida</taxon>
        <taxon>Fonticulaceae</taxon>
        <taxon>Fonticula</taxon>
    </lineage>
</organism>
<dbReference type="SUPFAM" id="SSF56235">
    <property type="entry name" value="N-terminal nucleophile aminohydrolases (Ntn hydrolases)"/>
    <property type="match status" value="1"/>
</dbReference>